<dbReference type="Proteomes" id="UP001556367">
    <property type="component" value="Unassembled WGS sequence"/>
</dbReference>
<sequence length="214" mass="24070">MLPTQLTLSEIHQVTRATLAALKQLGMQGYLVGGVACQIYGTSRVPNDIDVVVLTEETQEEIKRGLVATDPRFYLVAAKTPGATYKVLWYKISSDLHLYSRRSCKVDILRTGIMDIPPVPTSRFVYRTPSDIPIMPFMPLLLLKLQAWTHHRMALKQYLVDKQHVDVRDIEQLLRIGAQMGGSVESESWLPASFVSVARTRVEGFVAKFPDTAR</sequence>
<evidence type="ECO:0000313" key="1">
    <source>
        <dbReference type="EMBL" id="KAL0957903.1"/>
    </source>
</evidence>
<keyword evidence="2" id="KW-1185">Reference proteome</keyword>
<dbReference type="EMBL" id="JASNQZ010000004">
    <property type="protein sequence ID" value="KAL0957903.1"/>
    <property type="molecule type" value="Genomic_DNA"/>
</dbReference>
<dbReference type="Gene3D" id="3.30.460.40">
    <property type="match status" value="1"/>
</dbReference>
<accession>A0ABR3JQ05</accession>
<gene>
    <name evidence="1" type="ORF">HGRIS_000084</name>
</gene>
<organism evidence="1 2">
    <name type="scientific">Hohenbuehelia grisea</name>
    <dbReference type="NCBI Taxonomy" id="104357"/>
    <lineage>
        <taxon>Eukaryota</taxon>
        <taxon>Fungi</taxon>
        <taxon>Dikarya</taxon>
        <taxon>Basidiomycota</taxon>
        <taxon>Agaricomycotina</taxon>
        <taxon>Agaricomycetes</taxon>
        <taxon>Agaricomycetidae</taxon>
        <taxon>Agaricales</taxon>
        <taxon>Pleurotineae</taxon>
        <taxon>Pleurotaceae</taxon>
        <taxon>Hohenbuehelia</taxon>
    </lineage>
</organism>
<evidence type="ECO:0000313" key="2">
    <source>
        <dbReference type="Proteomes" id="UP001556367"/>
    </source>
</evidence>
<dbReference type="InterPro" id="IPR043519">
    <property type="entry name" value="NT_sf"/>
</dbReference>
<protein>
    <submittedName>
        <fullName evidence="1">Uncharacterized protein</fullName>
    </submittedName>
</protein>
<proteinExistence type="predicted"/>
<name>A0ABR3JQ05_9AGAR</name>
<dbReference type="SUPFAM" id="SSF81301">
    <property type="entry name" value="Nucleotidyltransferase"/>
    <property type="match status" value="1"/>
</dbReference>
<comment type="caution">
    <text evidence="1">The sequence shown here is derived from an EMBL/GenBank/DDBJ whole genome shotgun (WGS) entry which is preliminary data.</text>
</comment>
<reference evidence="2" key="1">
    <citation type="submission" date="2024-06" db="EMBL/GenBank/DDBJ databases">
        <title>Multi-omics analyses provide insights into the biosynthesis of the anticancer antibiotic pleurotin in Hohenbuehelia grisea.</title>
        <authorList>
            <person name="Weaver J.A."/>
            <person name="Alberti F."/>
        </authorList>
    </citation>
    <scope>NUCLEOTIDE SEQUENCE [LARGE SCALE GENOMIC DNA]</scope>
    <source>
        <strain evidence="2">T-177</strain>
    </source>
</reference>